<dbReference type="AlphaFoldDB" id="A0A392PRV6"/>
<dbReference type="Pfam" id="PF03078">
    <property type="entry name" value="ATHILA"/>
    <property type="match status" value="1"/>
</dbReference>
<protein>
    <recommendedName>
        <fullName evidence="2">Arabidopsis retrotransposon Orf1 C-terminal domain-containing protein</fullName>
    </recommendedName>
</protein>
<evidence type="ECO:0000313" key="3">
    <source>
        <dbReference type="EMBL" id="MCI14564.1"/>
    </source>
</evidence>
<proteinExistence type="predicted"/>
<name>A0A392PRV6_9FABA</name>
<feature type="domain" description="Arabidopsis retrotransposon Orf1 C-terminal" evidence="2">
    <location>
        <begin position="4"/>
        <end position="67"/>
    </location>
</feature>
<evidence type="ECO:0000256" key="1">
    <source>
        <dbReference type="SAM" id="MobiDB-lite"/>
    </source>
</evidence>
<dbReference type="Proteomes" id="UP000265520">
    <property type="component" value="Unassembled WGS sequence"/>
</dbReference>
<evidence type="ECO:0000259" key="2">
    <source>
        <dbReference type="Pfam" id="PF03078"/>
    </source>
</evidence>
<organism evidence="3 4">
    <name type="scientific">Trifolium medium</name>
    <dbReference type="NCBI Taxonomy" id="97028"/>
    <lineage>
        <taxon>Eukaryota</taxon>
        <taxon>Viridiplantae</taxon>
        <taxon>Streptophyta</taxon>
        <taxon>Embryophyta</taxon>
        <taxon>Tracheophyta</taxon>
        <taxon>Spermatophyta</taxon>
        <taxon>Magnoliopsida</taxon>
        <taxon>eudicotyledons</taxon>
        <taxon>Gunneridae</taxon>
        <taxon>Pentapetalae</taxon>
        <taxon>rosids</taxon>
        <taxon>fabids</taxon>
        <taxon>Fabales</taxon>
        <taxon>Fabaceae</taxon>
        <taxon>Papilionoideae</taxon>
        <taxon>50 kb inversion clade</taxon>
        <taxon>NPAAA clade</taxon>
        <taxon>Hologalegina</taxon>
        <taxon>IRL clade</taxon>
        <taxon>Trifolieae</taxon>
        <taxon>Trifolium</taxon>
    </lineage>
</organism>
<comment type="caution">
    <text evidence="3">The sequence shown here is derived from an EMBL/GenBank/DDBJ whole genome shotgun (WGS) entry which is preliminary data.</text>
</comment>
<reference evidence="3 4" key="1">
    <citation type="journal article" date="2018" name="Front. Plant Sci.">
        <title>Red Clover (Trifolium pratense) and Zigzag Clover (T. medium) - A Picture of Genomic Similarities and Differences.</title>
        <authorList>
            <person name="Dluhosova J."/>
            <person name="Istvanek J."/>
            <person name="Nedelnik J."/>
            <person name="Repkova J."/>
        </authorList>
    </citation>
    <scope>NUCLEOTIDE SEQUENCE [LARGE SCALE GENOMIC DNA]</scope>
    <source>
        <strain evidence="4">cv. 10/8</strain>
        <tissue evidence="3">Leaf</tissue>
    </source>
</reference>
<feature type="non-terminal residue" evidence="3">
    <location>
        <position position="239"/>
    </location>
</feature>
<dbReference type="InterPro" id="IPR004312">
    <property type="entry name" value="ATHILA_Orf1_C"/>
</dbReference>
<dbReference type="EMBL" id="LXQA010092902">
    <property type="protein sequence ID" value="MCI14564.1"/>
    <property type="molecule type" value="Genomic_DNA"/>
</dbReference>
<keyword evidence="4" id="KW-1185">Reference proteome</keyword>
<evidence type="ECO:0000313" key="4">
    <source>
        <dbReference type="Proteomes" id="UP000265520"/>
    </source>
</evidence>
<sequence>MEYELQNFWGSISGDPNAEPEDRFSTQIHNPAIRYFHMILAHTIFGNQENDTAVTKEELFIMFCAFQGRPVNLAPFILANFDRVIENLNRRICICGFVTLLARAIGLHTHPDKIIPLGGPIFRGFGFMDLLFCAARSLISNLGSATLQLVINLAPVHEFTLPNPERTSVHDKKNWLYDLENQDEHDLETPPFYYQPGPLSPAHSAESSSQPIDPVTAKQLDLYHLSTLRNQPPPPVDHT</sequence>
<accession>A0A392PRV6</accession>
<feature type="region of interest" description="Disordered" evidence="1">
    <location>
        <begin position="187"/>
        <end position="213"/>
    </location>
</feature>